<evidence type="ECO:0000256" key="6">
    <source>
        <dbReference type="ARBA" id="ARBA00023237"/>
    </source>
</evidence>
<dbReference type="InterPro" id="IPR023997">
    <property type="entry name" value="TonB-dep_OMP_SusC/RagA_CS"/>
</dbReference>
<feature type="domain" description="Secretin/TonB short N-terminal" evidence="8">
    <location>
        <begin position="83"/>
        <end position="133"/>
    </location>
</feature>
<keyword evidence="4 7" id="KW-0812">Transmembrane</keyword>
<dbReference type="InterPro" id="IPR023996">
    <property type="entry name" value="TonB-dep_OMP_SusC/RagA"/>
</dbReference>
<dbReference type="Proteomes" id="UP000286063">
    <property type="component" value="Unassembled WGS sequence"/>
</dbReference>
<evidence type="ECO:0000256" key="1">
    <source>
        <dbReference type="ARBA" id="ARBA00004571"/>
    </source>
</evidence>
<evidence type="ECO:0000256" key="4">
    <source>
        <dbReference type="ARBA" id="ARBA00022692"/>
    </source>
</evidence>
<dbReference type="SMART" id="SM00965">
    <property type="entry name" value="STN"/>
    <property type="match status" value="1"/>
</dbReference>
<dbReference type="EMBL" id="QSCR01000056">
    <property type="protein sequence ID" value="RGY11338.1"/>
    <property type="molecule type" value="Genomic_DNA"/>
</dbReference>
<dbReference type="NCBIfam" id="TIGR04056">
    <property type="entry name" value="OMP_RagA_SusC"/>
    <property type="match status" value="1"/>
</dbReference>
<dbReference type="GO" id="GO:0009279">
    <property type="term" value="C:cell outer membrane"/>
    <property type="evidence" value="ECO:0007669"/>
    <property type="project" value="UniProtKB-SubCell"/>
</dbReference>
<protein>
    <submittedName>
        <fullName evidence="11">SusC/RagA family TonB-linked outer membrane protein</fullName>
    </submittedName>
</protein>
<dbReference type="Proteomes" id="UP000286038">
    <property type="component" value="Unassembled WGS sequence"/>
</dbReference>
<proteinExistence type="inferred from homology"/>
<gene>
    <name evidence="9" type="ORF">DWW18_20015</name>
    <name evidence="11" type="ORF">DWZ68_17890</name>
    <name evidence="10" type="ORF">DXA50_19435</name>
</gene>
<evidence type="ECO:0000313" key="9">
    <source>
        <dbReference type="EMBL" id="RGV30786.1"/>
    </source>
</evidence>
<keyword evidence="5 7" id="KW-0472">Membrane</keyword>
<dbReference type="InterPro" id="IPR032508">
    <property type="entry name" value="FecR_C"/>
</dbReference>
<evidence type="ECO:0000313" key="14">
    <source>
        <dbReference type="Proteomes" id="UP000286063"/>
    </source>
</evidence>
<dbReference type="InterPro" id="IPR011662">
    <property type="entry name" value="Secretin/TonB_short_N"/>
</dbReference>
<name>A0A415Q9U1_9BACT</name>
<dbReference type="NCBIfam" id="TIGR04057">
    <property type="entry name" value="SusC_RagA_signa"/>
    <property type="match status" value="1"/>
</dbReference>
<dbReference type="SUPFAM" id="SSF56935">
    <property type="entry name" value="Porins"/>
    <property type="match status" value="1"/>
</dbReference>
<comment type="subcellular location">
    <subcellularLocation>
        <location evidence="1 7">Cell outer membrane</location>
        <topology evidence="1 7">Multi-pass membrane protein</topology>
    </subcellularLocation>
</comment>
<keyword evidence="2 7" id="KW-0813">Transport</keyword>
<evidence type="ECO:0000313" key="12">
    <source>
        <dbReference type="Proteomes" id="UP000283589"/>
    </source>
</evidence>
<dbReference type="EMBL" id="QRPV01000046">
    <property type="protein sequence ID" value="RHM38284.1"/>
    <property type="molecule type" value="Genomic_DNA"/>
</dbReference>
<accession>A0A415Q9U1</accession>
<evidence type="ECO:0000313" key="13">
    <source>
        <dbReference type="Proteomes" id="UP000286038"/>
    </source>
</evidence>
<dbReference type="Gene3D" id="3.55.50.30">
    <property type="match status" value="1"/>
</dbReference>
<dbReference type="InterPro" id="IPR037066">
    <property type="entry name" value="Plug_dom_sf"/>
</dbReference>
<reference evidence="12 13" key="1">
    <citation type="submission" date="2018-08" db="EMBL/GenBank/DDBJ databases">
        <title>A genome reference for cultivated species of the human gut microbiota.</title>
        <authorList>
            <person name="Zou Y."/>
            <person name="Xue W."/>
            <person name="Luo G."/>
        </authorList>
    </citation>
    <scope>NUCLEOTIDE SEQUENCE [LARGE SCALE GENOMIC DNA]</scope>
    <source>
        <strain evidence="9 12">AF14-49</strain>
        <strain evidence="11 13">AF34-33</strain>
        <strain evidence="10 14">OF02-7</strain>
    </source>
</reference>
<dbReference type="Gene3D" id="2.60.40.1120">
    <property type="entry name" value="Carboxypeptidase-like, regulatory domain"/>
    <property type="match status" value="1"/>
</dbReference>
<dbReference type="OrthoDB" id="1164701at2"/>
<evidence type="ECO:0000313" key="11">
    <source>
        <dbReference type="EMBL" id="RHM38284.1"/>
    </source>
</evidence>
<keyword evidence="3 7" id="KW-1134">Transmembrane beta strand</keyword>
<evidence type="ECO:0000313" key="10">
    <source>
        <dbReference type="EMBL" id="RGY11338.1"/>
    </source>
</evidence>
<sequence>MLPVSKLLAKGILMLNLKNKVMKFLCRNLIWIMIKIKLVFLVLVLGFSSLNAKVWSQQDRIDLVFENMNMVQLFEQIQQKTNLKFVFNHEDVQKYTVSGKVHYKTVSEILDLVFVDKPLRYEITSDHVVIFYAEQQDDEKKVAGIKVKGTVTDEEGIPLPGVTVMIKWTTIGTATDIDGKFNLEVPQADTTKLIFTFVGMQNYELRLSKKKTEYNIVMKSDTKALDDVVVTGFFTKKKESFTGSVKTMTVEEIKAVSNTNLIGAISMLTPGMRMVENNAFGSNPNRMPEIVIRGTSSLSTEGDESANQPVIILDGVEITMRDLYDIDINDIERVDVLKDASATALYGEKAANGVIVIERKRVLNDKLRLSYNLDGSLEVPDLKSYDYLNAADKLEFERLAGLYDFSLLKDFEEYNRKKILISKGLDTDWMSKPLRSGYSINNSIGASGRGNDMTYRVNANMRNIKGVMKDDYRNTIGLSMFLSYHVDNRVTVSFQSSYSDLTWKESPYGSFSDYVIMNPYDAPYDEYGRVNKTMSWEMANPLFEAECGNYDEGASRSFTNTLSFRWDVLPGFFINGTGTIVTSRERTEKFISPESNEFKDVANRSEQGSLSINNIRRLSYEGKFVVNYAKNLGEDYLLTLHGGFDISKKTQTMDGYTAYGFYKSSLHAPNFAAGFGEGRRPTGTDDIETSVGPFINANFIMKNRYFVDGSFRRSGSSKFGDENRFAPFWSVGAGWNIHNEEFATRFGWLNTFRLRYSYGVTGNVSFAPYQAVTTYFYNGDNFYLHGIGAIPKTMGNKDLKWELTKEHNFGLNAEFWDGRISAVFDYYVKTTDDVLIDMSVPPSVGETTVRNNLGQMRNKGFEFDVTCLIVATKAWRFSLKVNGDHNKNTILGISNSLAKYNEEANADGSSAPKVLYKEGESKTAIYAVRSAGINPATGQEVFIKKNGAWTLEYDLNDKVVVGDKSPWLKGAFFPMLSYKGWQLNLAFEYNFGGQIYNTTRADNVENVNPRNNVDQRAFDQRWKNVNDIPPYLDIANASDRTNYHTTRFVEDDNNVICRNIELSYEFNPDLLKKIGFKRLRLSAGMKDPFRMSSVKFERGTDYPFSRGFTFSVSPTF</sequence>
<dbReference type="PROSITE" id="PS52016">
    <property type="entry name" value="TONB_DEPENDENT_REC_3"/>
    <property type="match status" value="1"/>
</dbReference>
<dbReference type="Proteomes" id="UP000283589">
    <property type="component" value="Unassembled WGS sequence"/>
</dbReference>
<comment type="similarity">
    <text evidence="7">Belongs to the TonB-dependent receptor family.</text>
</comment>
<evidence type="ECO:0000256" key="3">
    <source>
        <dbReference type="ARBA" id="ARBA00022452"/>
    </source>
</evidence>
<evidence type="ECO:0000256" key="7">
    <source>
        <dbReference type="PROSITE-ProRule" id="PRU01360"/>
    </source>
</evidence>
<dbReference type="InterPro" id="IPR008969">
    <property type="entry name" value="CarboxyPept-like_regulatory"/>
</dbReference>
<dbReference type="SUPFAM" id="SSF49464">
    <property type="entry name" value="Carboxypeptidase regulatory domain-like"/>
    <property type="match status" value="1"/>
</dbReference>
<keyword evidence="6 7" id="KW-0998">Cell outer membrane</keyword>
<dbReference type="Pfam" id="PF13715">
    <property type="entry name" value="CarbopepD_reg_2"/>
    <property type="match status" value="1"/>
</dbReference>
<dbReference type="Pfam" id="PF16344">
    <property type="entry name" value="FecR_C"/>
    <property type="match status" value="1"/>
</dbReference>
<dbReference type="AlphaFoldDB" id="A0A415Q9U1"/>
<evidence type="ECO:0000256" key="2">
    <source>
        <dbReference type="ARBA" id="ARBA00022448"/>
    </source>
</evidence>
<evidence type="ECO:0000259" key="8">
    <source>
        <dbReference type="SMART" id="SM00965"/>
    </source>
</evidence>
<dbReference type="Gene3D" id="2.40.170.20">
    <property type="entry name" value="TonB-dependent receptor, beta-barrel domain"/>
    <property type="match status" value="1"/>
</dbReference>
<dbReference type="Pfam" id="PF07715">
    <property type="entry name" value="Plug"/>
    <property type="match status" value="1"/>
</dbReference>
<dbReference type="InterPro" id="IPR039426">
    <property type="entry name" value="TonB-dep_rcpt-like"/>
</dbReference>
<dbReference type="Gene3D" id="2.170.130.10">
    <property type="entry name" value="TonB-dependent receptor, plug domain"/>
    <property type="match status" value="1"/>
</dbReference>
<comment type="caution">
    <text evidence="11">The sequence shown here is derived from an EMBL/GenBank/DDBJ whole genome shotgun (WGS) entry which is preliminary data.</text>
</comment>
<dbReference type="InterPro" id="IPR012910">
    <property type="entry name" value="Plug_dom"/>
</dbReference>
<evidence type="ECO:0000256" key="5">
    <source>
        <dbReference type="ARBA" id="ARBA00023136"/>
    </source>
</evidence>
<dbReference type="InterPro" id="IPR036942">
    <property type="entry name" value="Beta-barrel_TonB_sf"/>
</dbReference>
<dbReference type="EMBL" id="QRZA01000050">
    <property type="protein sequence ID" value="RGV30786.1"/>
    <property type="molecule type" value="Genomic_DNA"/>
</dbReference>
<organism evidence="11 13">
    <name type="scientific">Butyricimonas virosa</name>
    <dbReference type="NCBI Taxonomy" id="544645"/>
    <lineage>
        <taxon>Bacteria</taxon>
        <taxon>Pseudomonadati</taxon>
        <taxon>Bacteroidota</taxon>
        <taxon>Bacteroidia</taxon>
        <taxon>Bacteroidales</taxon>
        <taxon>Odoribacteraceae</taxon>
        <taxon>Butyricimonas</taxon>
    </lineage>
</organism>